<organism evidence="15 16">
    <name type="scientific">Cellulomonas oligotrophica</name>
    <dbReference type="NCBI Taxonomy" id="931536"/>
    <lineage>
        <taxon>Bacteria</taxon>
        <taxon>Bacillati</taxon>
        <taxon>Actinomycetota</taxon>
        <taxon>Actinomycetes</taxon>
        <taxon>Micrococcales</taxon>
        <taxon>Cellulomonadaceae</taxon>
        <taxon>Cellulomonas</taxon>
    </lineage>
</organism>
<feature type="transmembrane region" description="Helical" evidence="11">
    <location>
        <begin position="302"/>
        <end position="322"/>
    </location>
</feature>
<reference evidence="15 16" key="1">
    <citation type="submission" date="2020-07" db="EMBL/GenBank/DDBJ databases">
        <title>Sequencing the genomes of 1000 actinobacteria strains.</title>
        <authorList>
            <person name="Klenk H.-P."/>
        </authorList>
    </citation>
    <scope>NUCLEOTIDE SEQUENCE [LARGE SCALE GENOMIC DNA]</scope>
    <source>
        <strain evidence="15 16">DSM 24482</strain>
    </source>
</reference>
<dbReference type="InterPro" id="IPR036640">
    <property type="entry name" value="ABC1_TM_sf"/>
</dbReference>
<reference evidence="14 17" key="2">
    <citation type="submission" date="2021-01" db="EMBL/GenBank/DDBJ databases">
        <title>Whole genome shotgun sequence of Cellulomonas oligotrophica NBRC 109435.</title>
        <authorList>
            <person name="Komaki H."/>
            <person name="Tamura T."/>
        </authorList>
    </citation>
    <scope>NUCLEOTIDE SEQUENCE [LARGE SCALE GENOMIC DNA]</scope>
    <source>
        <strain evidence="14 17">NBRC 109435</strain>
    </source>
</reference>
<comment type="caution">
    <text evidence="15">The sequence shown here is derived from an EMBL/GenBank/DDBJ whole genome shotgun (WGS) entry which is preliminary data.</text>
</comment>
<dbReference type="NCBIfam" id="TIGR02868">
    <property type="entry name" value="CydC"/>
    <property type="match status" value="1"/>
</dbReference>
<dbReference type="InterPro" id="IPR003593">
    <property type="entry name" value="AAA+_ATPase"/>
</dbReference>
<feature type="transmembrane region" description="Helical" evidence="11">
    <location>
        <begin position="274"/>
        <end position="296"/>
    </location>
</feature>
<evidence type="ECO:0000313" key="14">
    <source>
        <dbReference type="EMBL" id="GIG33154.1"/>
    </source>
</evidence>
<evidence type="ECO:0000256" key="1">
    <source>
        <dbReference type="ARBA" id="ARBA00004651"/>
    </source>
</evidence>
<keyword evidence="3" id="KW-1003">Cell membrane</keyword>
<protein>
    <submittedName>
        <fullName evidence="15">Thiol reductant ABC exporter CydC subunit</fullName>
    </submittedName>
</protein>
<accession>A0A7Y9FG65</accession>
<dbReference type="InterPro" id="IPR039421">
    <property type="entry name" value="Type_1_exporter"/>
</dbReference>
<dbReference type="Gene3D" id="3.40.50.300">
    <property type="entry name" value="P-loop containing nucleotide triphosphate hydrolases"/>
    <property type="match status" value="1"/>
</dbReference>
<dbReference type="PANTHER" id="PTHR43394">
    <property type="entry name" value="ATP-DEPENDENT PERMEASE MDL1, MITOCHONDRIAL"/>
    <property type="match status" value="1"/>
</dbReference>
<keyword evidence="9 11" id="KW-0472">Membrane</keyword>
<dbReference type="GO" id="GO:0016887">
    <property type="term" value="F:ATP hydrolysis activity"/>
    <property type="evidence" value="ECO:0007669"/>
    <property type="project" value="InterPro"/>
</dbReference>
<dbReference type="SMART" id="SM00382">
    <property type="entry name" value="AAA"/>
    <property type="match status" value="1"/>
</dbReference>
<dbReference type="Pfam" id="PF00005">
    <property type="entry name" value="ABC_tran"/>
    <property type="match status" value="1"/>
</dbReference>
<feature type="transmembrane region" description="Helical" evidence="11">
    <location>
        <begin position="156"/>
        <end position="181"/>
    </location>
</feature>
<keyword evidence="6" id="KW-0547">Nucleotide-binding</keyword>
<feature type="compositionally biased region" description="Low complexity" evidence="10">
    <location>
        <begin position="1"/>
        <end position="24"/>
    </location>
</feature>
<dbReference type="InterPro" id="IPR017871">
    <property type="entry name" value="ABC_transporter-like_CS"/>
</dbReference>
<keyword evidence="4" id="KW-0997">Cell inner membrane</keyword>
<keyword evidence="8 11" id="KW-1133">Transmembrane helix</keyword>
<dbReference type="InterPro" id="IPR011527">
    <property type="entry name" value="ABC1_TM_dom"/>
</dbReference>
<comment type="subcellular location">
    <subcellularLocation>
        <location evidence="1">Cell membrane</location>
        <topology evidence="1">Multi-pass membrane protein</topology>
    </subcellularLocation>
</comment>
<evidence type="ECO:0000256" key="3">
    <source>
        <dbReference type="ARBA" id="ARBA00022475"/>
    </source>
</evidence>
<dbReference type="EMBL" id="BONN01000006">
    <property type="protein sequence ID" value="GIG33154.1"/>
    <property type="molecule type" value="Genomic_DNA"/>
</dbReference>
<feature type="region of interest" description="Disordered" evidence="10">
    <location>
        <begin position="1"/>
        <end position="25"/>
    </location>
</feature>
<gene>
    <name evidence="15" type="ORF">BKA21_000960</name>
    <name evidence="14" type="ORF">Col01nite_23130</name>
</gene>
<dbReference type="Pfam" id="PF00664">
    <property type="entry name" value="ABC_membrane"/>
    <property type="match status" value="1"/>
</dbReference>
<dbReference type="PROSITE" id="PS00211">
    <property type="entry name" value="ABC_TRANSPORTER_1"/>
    <property type="match status" value="1"/>
</dbReference>
<evidence type="ECO:0000256" key="4">
    <source>
        <dbReference type="ARBA" id="ARBA00022519"/>
    </source>
</evidence>
<evidence type="ECO:0000313" key="17">
    <source>
        <dbReference type="Proteomes" id="UP000618382"/>
    </source>
</evidence>
<evidence type="ECO:0000313" key="16">
    <source>
        <dbReference type="Proteomes" id="UP000577956"/>
    </source>
</evidence>
<evidence type="ECO:0000256" key="8">
    <source>
        <dbReference type="ARBA" id="ARBA00022989"/>
    </source>
</evidence>
<dbReference type="GO" id="GO:0045454">
    <property type="term" value="P:cell redox homeostasis"/>
    <property type="evidence" value="ECO:0007669"/>
    <property type="project" value="InterPro"/>
</dbReference>
<dbReference type="PROSITE" id="PS50929">
    <property type="entry name" value="ABC_TM1F"/>
    <property type="match status" value="1"/>
</dbReference>
<keyword evidence="7" id="KW-0067">ATP-binding</keyword>
<dbReference type="RefSeq" id="WP_140457226.1">
    <property type="nucleotide sequence ID" value="NZ_BAABFI010000005.1"/>
</dbReference>
<keyword evidence="5 11" id="KW-0812">Transmembrane</keyword>
<evidence type="ECO:0000259" key="13">
    <source>
        <dbReference type="PROSITE" id="PS50929"/>
    </source>
</evidence>
<dbReference type="PROSITE" id="PS50893">
    <property type="entry name" value="ABC_TRANSPORTER_2"/>
    <property type="match status" value="1"/>
</dbReference>
<keyword evidence="17" id="KW-1185">Reference proteome</keyword>
<dbReference type="Proteomes" id="UP000618382">
    <property type="component" value="Unassembled WGS sequence"/>
</dbReference>
<evidence type="ECO:0000256" key="10">
    <source>
        <dbReference type="SAM" id="MobiDB-lite"/>
    </source>
</evidence>
<evidence type="ECO:0000259" key="12">
    <source>
        <dbReference type="PROSITE" id="PS50893"/>
    </source>
</evidence>
<dbReference type="SUPFAM" id="SSF90123">
    <property type="entry name" value="ABC transporter transmembrane region"/>
    <property type="match status" value="1"/>
</dbReference>
<evidence type="ECO:0000256" key="2">
    <source>
        <dbReference type="ARBA" id="ARBA00022448"/>
    </source>
</evidence>
<feature type="transmembrane region" description="Helical" evidence="11">
    <location>
        <begin position="83"/>
        <end position="100"/>
    </location>
</feature>
<dbReference type="GO" id="GO:0005886">
    <property type="term" value="C:plasma membrane"/>
    <property type="evidence" value="ECO:0007669"/>
    <property type="project" value="UniProtKB-SubCell"/>
</dbReference>
<evidence type="ECO:0000313" key="15">
    <source>
        <dbReference type="EMBL" id="NYD85411.1"/>
    </source>
</evidence>
<dbReference type="AlphaFoldDB" id="A0A7Y9FG65"/>
<feature type="domain" description="ABC transporter" evidence="12">
    <location>
        <begin position="367"/>
        <end position="611"/>
    </location>
</feature>
<dbReference type="GO" id="GO:0015421">
    <property type="term" value="F:ABC-type oligopeptide transporter activity"/>
    <property type="evidence" value="ECO:0007669"/>
    <property type="project" value="TreeGrafter"/>
</dbReference>
<dbReference type="SUPFAM" id="SSF52540">
    <property type="entry name" value="P-loop containing nucleoside triphosphate hydrolases"/>
    <property type="match status" value="1"/>
</dbReference>
<evidence type="ECO:0000256" key="11">
    <source>
        <dbReference type="SAM" id="Phobius"/>
    </source>
</evidence>
<evidence type="ECO:0000256" key="5">
    <source>
        <dbReference type="ARBA" id="ARBA00022692"/>
    </source>
</evidence>
<feature type="transmembrane region" description="Helical" evidence="11">
    <location>
        <begin position="187"/>
        <end position="206"/>
    </location>
</feature>
<dbReference type="GO" id="GO:0005524">
    <property type="term" value="F:ATP binding"/>
    <property type="evidence" value="ECO:0007669"/>
    <property type="project" value="UniProtKB-KW"/>
</dbReference>
<feature type="transmembrane region" description="Helical" evidence="11">
    <location>
        <begin position="42"/>
        <end position="71"/>
    </location>
</feature>
<dbReference type="EMBL" id="JACCBK010000001">
    <property type="protein sequence ID" value="NYD85411.1"/>
    <property type="molecule type" value="Genomic_DNA"/>
</dbReference>
<dbReference type="InterPro" id="IPR014223">
    <property type="entry name" value="ABC_CydC/D"/>
</dbReference>
<sequence>MSAAPATASAGPVAPARPAPAGTTRTDDARRLLRLARPVLPPLAASLVCRLLAQLASVAILAVAVHGVVLAVDAAAGGPPVPVGRTVAVLVALALAKGVLRYLEQLSGHTVAFAALAILRVHFFTRLEPQAPAAVEGRRTGDLLSRVTRDIDRVEVFFAHTLVPAVAAVLTPAVVLVVLAVGVHPVVAAPALVAWLVAGVVVPRWGRRRTADAAARLRAGKGELAQHVTDTVQGVREVLAFDAGERRLAGLDAVGADVDAAQRTSARQVAARRAVAGVLVPGVLLAVLAAGAPLVVAGTVTWGALVVAVAVVLATTPAVLAVEEVVADLDQAFASARRVFEVTDAPPATSDPAAPVTLPAASGGRTVRFTGLTFTYPPRTDAGTAGPVPAPAVVDVDLDVPAGSTVALVGASGAGKSTLAHLLLRYHDPDAGAVLLDGVDVRDLTLDDLRRQVALVPQRPHLFAGTLRSNLLLARPDADDAALDAACAVAQLTDAVAGLPRGYDTPIGERGARLSGGQRQRVAVAQAVLRDAPVVVLDEATSQLDAATQASLQAAFDALGEGRTVLQVAHRLETVRAADLVVVLDGGRVVEQGTHEELLARDGAYARLVGRSLEPSAG</sequence>
<proteinExistence type="predicted"/>
<name>A0A7Y9FG65_9CELL</name>
<dbReference type="FunFam" id="3.40.50.300:FF:001001">
    <property type="entry name" value="Multidrug ABC transporter ATP-binding protein"/>
    <property type="match status" value="1"/>
</dbReference>
<keyword evidence="2" id="KW-0813">Transport</keyword>
<dbReference type="InterPro" id="IPR027417">
    <property type="entry name" value="P-loop_NTPase"/>
</dbReference>
<dbReference type="GO" id="GO:0034775">
    <property type="term" value="P:glutathione transmembrane transport"/>
    <property type="evidence" value="ECO:0007669"/>
    <property type="project" value="InterPro"/>
</dbReference>
<evidence type="ECO:0000256" key="9">
    <source>
        <dbReference type="ARBA" id="ARBA00023136"/>
    </source>
</evidence>
<feature type="domain" description="ABC transmembrane type-1" evidence="13">
    <location>
        <begin position="43"/>
        <end position="331"/>
    </location>
</feature>
<dbReference type="InterPro" id="IPR003439">
    <property type="entry name" value="ABC_transporter-like_ATP-bd"/>
</dbReference>
<dbReference type="PANTHER" id="PTHR43394:SF1">
    <property type="entry name" value="ATP-BINDING CASSETTE SUB-FAMILY B MEMBER 10, MITOCHONDRIAL"/>
    <property type="match status" value="1"/>
</dbReference>
<evidence type="ECO:0000256" key="7">
    <source>
        <dbReference type="ARBA" id="ARBA00022840"/>
    </source>
</evidence>
<dbReference type="Gene3D" id="1.20.1560.10">
    <property type="entry name" value="ABC transporter type 1, transmembrane domain"/>
    <property type="match status" value="1"/>
</dbReference>
<dbReference type="Proteomes" id="UP000577956">
    <property type="component" value="Unassembled WGS sequence"/>
</dbReference>
<evidence type="ECO:0000256" key="6">
    <source>
        <dbReference type="ARBA" id="ARBA00022741"/>
    </source>
</evidence>